<dbReference type="SUPFAM" id="SSF56219">
    <property type="entry name" value="DNase I-like"/>
    <property type="match status" value="1"/>
</dbReference>
<dbReference type="Proteomes" id="UP000719412">
    <property type="component" value="Unassembled WGS sequence"/>
</dbReference>
<feature type="region of interest" description="Disordered" evidence="1">
    <location>
        <begin position="31"/>
        <end position="120"/>
    </location>
</feature>
<evidence type="ECO:0000313" key="3">
    <source>
        <dbReference type="EMBL" id="KAH0817201.1"/>
    </source>
</evidence>
<dbReference type="PANTHER" id="PTHR33273">
    <property type="entry name" value="DOMAIN-CONTAINING PROTEIN, PUTATIVE-RELATED"/>
    <property type="match status" value="1"/>
</dbReference>
<dbReference type="Pfam" id="PF14529">
    <property type="entry name" value="Exo_endo_phos_2"/>
    <property type="match status" value="1"/>
</dbReference>
<comment type="caution">
    <text evidence="3">The sequence shown here is derived from an EMBL/GenBank/DDBJ whole genome shotgun (WGS) entry which is preliminary data.</text>
</comment>
<dbReference type="Gene3D" id="3.60.10.10">
    <property type="entry name" value="Endonuclease/exonuclease/phosphatase"/>
    <property type="match status" value="1"/>
</dbReference>
<feature type="compositionally biased region" description="Basic residues" evidence="1">
    <location>
        <begin position="73"/>
        <end position="87"/>
    </location>
</feature>
<feature type="compositionally biased region" description="Basic and acidic residues" evidence="1">
    <location>
        <begin position="409"/>
        <end position="427"/>
    </location>
</feature>
<feature type="domain" description="Reverse transcriptase" evidence="2">
    <location>
        <begin position="582"/>
        <end position="776"/>
    </location>
</feature>
<sequence>MRQMWRISRLPPLQKGQVCPGKVRQLRWRSHRQLSGMPQVPSRRAPAPPAPPPLRGPHDPIGPCQAARLQGPKARRKASLTQRRPRSPRPQLKPPDMPPRRKIPQPRKSSHGNPDLDLNRADPCEIQIPKIKSLHTAFFNARSLRTTRNELEVFADSHDLDVILVNETFLHADDPDPKIRGFTLYRTDRTNGAGGGTAIFVRRTLPHYPNALPALQNLEATAVTIETANGPCYHRPQDRLRENDITNILDTGASVIAAGDFNSKHLTWGSRETNRNGRILFDLADATDFLIEAPPEPTYYDSRGYRADILDIALIKNVPFQIRLHVSLALNSDHMPVLMHIGDEANDANTNITIRTTNWPRFAEILETDFGPIPRIESIEDLESAAGALEDKIKSAMTDSTRIRVEPRQRDFATMDRRSNSRKKSTEANRLGNEVKYALIDHRSDRWETKLESLATEDNSIWRMAKALRSNHKPLPPIQGANGLVFSDVDKAEAFADSLDLQCRPNVVDADPVHIEEIENQVRLILSRHDDNPITPASPSEIPKIIGSLKKKKAPGPDNISNTALKLLPPKVVVALAAIFNASLRLCHFPSRWKNATVIFIPKPGKNSKLHQSYRPISLLSSIGKVLEKIMLTRLVKVTDENSTIPDEQFGFRPKHSTVDQLINVTEFIAKGFGQKQSTGAIFLDVAKAFDTVWHDGLVYKLHAAGVPLAMVRLLNSFLNRRVFHAKIGQVLSTQREIQAGVPQGSCALGHPETFREIFKALWKVWNHGFALGEST</sequence>
<dbReference type="InterPro" id="IPR036691">
    <property type="entry name" value="Endo/exonu/phosph_ase_sf"/>
</dbReference>
<proteinExistence type="predicted"/>
<dbReference type="CDD" id="cd01650">
    <property type="entry name" value="RT_nLTR_like"/>
    <property type="match status" value="1"/>
</dbReference>
<dbReference type="InterPro" id="IPR000477">
    <property type="entry name" value="RT_dom"/>
</dbReference>
<dbReference type="GO" id="GO:0003824">
    <property type="term" value="F:catalytic activity"/>
    <property type="evidence" value="ECO:0007669"/>
    <property type="project" value="InterPro"/>
</dbReference>
<feature type="compositionally biased region" description="Basic residues" evidence="1">
    <location>
        <begin position="100"/>
        <end position="110"/>
    </location>
</feature>
<evidence type="ECO:0000256" key="1">
    <source>
        <dbReference type="SAM" id="MobiDB-lite"/>
    </source>
</evidence>
<evidence type="ECO:0000259" key="2">
    <source>
        <dbReference type="PROSITE" id="PS50878"/>
    </source>
</evidence>
<feature type="region of interest" description="Disordered" evidence="1">
    <location>
        <begin position="409"/>
        <end position="428"/>
    </location>
</feature>
<dbReference type="PROSITE" id="PS50878">
    <property type="entry name" value="RT_POL"/>
    <property type="match status" value="1"/>
</dbReference>
<dbReference type="PANTHER" id="PTHR33273:SF2">
    <property type="entry name" value="ENDONUCLEASE_EXONUCLEASE_PHOSPHATASE DOMAIN-CONTAINING PROTEIN"/>
    <property type="match status" value="1"/>
</dbReference>
<reference evidence="3" key="1">
    <citation type="journal article" date="2020" name="J Insects Food Feed">
        <title>The yellow mealworm (Tenebrio molitor) genome: a resource for the emerging insects as food and feed industry.</title>
        <authorList>
            <person name="Eriksson T."/>
            <person name="Andere A."/>
            <person name="Kelstrup H."/>
            <person name="Emery V."/>
            <person name="Picard C."/>
        </authorList>
    </citation>
    <scope>NUCLEOTIDE SEQUENCE</scope>
    <source>
        <strain evidence="3">Stoneville</strain>
        <tissue evidence="3">Whole head</tissue>
    </source>
</reference>
<feature type="compositionally biased region" description="Pro residues" evidence="1">
    <location>
        <begin position="46"/>
        <end position="55"/>
    </location>
</feature>
<gene>
    <name evidence="3" type="ORF">GEV33_005590</name>
</gene>
<dbReference type="Pfam" id="PF00078">
    <property type="entry name" value="RVT_1"/>
    <property type="match status" value="1"/>
</dbReference>
<name>A0A8J6HLC6_TENMO</name>
<keyword evidence="4" id="KW-1185">Reference proteome</keyword>
<protein>
    <recommendedName>
        <fullName evidence="2">Reverse transcriptase domain-containing protein</fullName>
    </recommendedName>
</protein>
<dbReference type="EMBL" id="JABDTM020020088">
    <property type="protein sequence ID" value="KAH0817201.1"/>
    <property type="molecule type" value="Genomic_DNA"/>
</dbReference>
<accession>A0A8J6HLC6</accession>
<reference evidence="3" key="2">
    <citation type="submission" date="2021-08" db="EMBL/GenBank/DDBJ databases">
        <authorList>
            <person name="Eriksson T."/>
        </authorList>
    </citation>
    <scope>NUCLEOTIDE SEQUENCE</scope>
    <source>
        <strain evidence="3">Stoneville</strain>
        <tissue evidence="3">Whole head</tissue>
    </source>
</reference>
<evidence type="ECO:0000313" key="4">
    <source>
        <dbReference type="Proteomes" id="UP000719412"/>
    </source>
</evidence>
<dbReference type="AlphaFoldDB" id="A0A8J6HLC6"/>
<dbReference type="InterPro" id="IPR005135">
    <property type="entry name" value="Endo/exonuclease/phosphatase"/>
</dbReference>
<organism evidence="3 4">
    <name type="scientific">Tenebrio molitor</name>
    <name type="common">Yellow mealworm beetle</name>
    <dbReference type="NCBI Taxonomy" id="7067"/>
    <lineage>
        <taxon>Eukaryota</taxon>
        <taxon>Metazoa</taxon>
        <taxon>Ecdysozoa</taxon>
        <taxon>Arthropoda</taxon>
        <taxon>Hexapoda</taxon>
        <taxon>Insecta</taxon>
        <taxon>Pterygota</taxon>
        <taxon>Neoptera</taxon>
        <taxon>Endopterygota</taxon>
        <taxon>Coleoptera</taxon>
        <taxon>Polyphaga</taxon>
        <taxon>Cucujiformia</taxon>
        <taxon>Tenebrionidae</taxon>
        <taxon>Tenebrio</taxon>
    </lineage>
</organism>